<evidence type="ECO:0000313" key="3">
    <source>
        <dbReference type="Proteomes" id="UP001431221"/>
    </source>
</evidence>
<reference evidence="2" key="1">
    <citation type="submission" date="2022-04" db="EMBL/GenBank/DDBJ databases">
        <title>Roseibium sp. CAU 1639 isolated from mud.</title>
        <authorList>
            <person name="Kim W."/>
        </authorList>
    </citation>
    <scope>NUCLEOTIDE SEQUENCE</scope>
    <source>
        <strain evidence="2">CAU 1639</strain>
    </source>
</reference>
<dbReference type="Proteomes" id="UP001431221">
    <property type="component" value="Unassembled WGS sequence"/>
</dbReference>
<protein>
    <submittedName>
        <fullName evidence="2">SH3 domain-containing protein</fullName>
    </submittedName>
</protein>
<organism evidence="2 3">
    <name type="scientific">Roseibium sediminicola</name>
    <dbReference type="NCBI Taxonomy" id="2933272"/>
    <lineage>
        <taxon>Bacteria</taxon>
        <taxon>Pseudomonadati</taxon>
        <taxon>Pseudomonadota</taxon>
        <taxon>Alphaproteobacteria</taxon>
        <taxon>Hyphomicrobiales</taxon>
        <taxon>Stappiaceae</taxon>
        <taxon>Roseibium</taxon>
    </lineage>
</organism>
<feature type="region of interest" description="Disordered" evidence="1">
    <location>
        <begin position="220"/>
        <end position="306"/>
    </location>
</feature>
<feature type="region of interest" description="Disordered" evidence="1">
    <location>
        <begin position="12"/>
        <end position="46"/>
    </location>
</feature>
<comment type="caution">
    <text evidence="2">The sequence shown here is derived from an EMBL/GenBank/DDBJ whole genome shotgun (WGS) entry which is preliminary data.</text>
</comment>
<proteinExistence type="predicted"/>
<keyword evidence="3" id="KW-1185">Reference proteome</keyword>
<accession>A0ABT0H133</accession>
<feature type="compositionally biased region" description="Polar residues" evidence="1">
    <location>
        <begin position="250"/>
        <end position="263"/>
    </location>
</feature>
<dbReference type="EMBL" id="JALNMJ010000018">
    <property type="protein sequence ID" value="MCK7614785.1"/>
    <property type="molecule type" value="Genomic_DNA"/>
</dbReference>
<feature type="region of interest" description="Disordered" evidence="1">
    <location>
        <begin position="188"/>
        <end position="208"/>
    </location>
</feature>
<evidence type="ECO:0000256" key="1">
    <source>
        <dbReference type="SAM" id="MobiDB-lite"/>
    </source>
</evidence>
<feature type="region of interest" description="Disordered" evidence="1">
    <location>
        <begin position="98"/>
        <end position="120"/>
    </location>
</feature>
<gene>
    <name evidence="2" type="ORF">M0H32_21660</name>
</gene>
<name>A0ABT0H133_9HYPH</name>
<evidence type="ECO:0000313" key="2">
    <source>
        <dbReference type="EMBL" id="MCK7614785.1"/>
    </source>
</evidence>
<feature type="compositionally biased region" description="Polar residues" evidence="1">
    <location>
        <begin position="193"/>
        <end position="203"/>
    </location>
</feature>
<dbReference type="RefSeq" id="WP_248157567.1">
    <property type="nucleotide sequence ID" value="NZ_JALNMJ010000018.1"/>
</dbReference>
<sequence length="395" mass="40442">MYFVPAPAAACDDFAGTTPDNAPKQKSRTELKLVPNASPEQIGPPNDPELDAGILAARILQMHAASDPLGQPGCRPPKLVDAQEDPALELPGILKRQDRPGAAPRLAPQPVPQPAQWAGCSGKARTAPGFQALLASTVLIAALTAGGLYFASGHFLDGQQTRTVATQSIAAVPTIESLIAEDAAAQEPYSDAANPNPSPQQIAQAKARIRSAFHAASAAAHTSDDFSRPLSNRNVPATEDSAKDQGRLVATTSITEATPSPQATGGPPSEAGNVSETTIAAVRAAPVDKDTPITADPKTSSSEGPSVAIATAAAGTGAPAEAATVAEANAGGYPNTGTVTASVNFRQSQDKDATVLGVIPAGTQVQYDNCGLWWCGIVHQGQAGFVGQKFLERSQ</sequence>
<dbReference type="Gene3D" id="2.30.30.40">
    <property type="entry name" value="SH3 Domains"/>
    <property type="match status" value="1"/>
</dbReference>